<keyword evidence="2" id="KW-0418">Kinase</keyword>
<dbReference type="Proteomes" id="UP000182089">
    <property type="component" value="Unassembled WGS sequence"/>
</dbReference>
<gene>
    <name evidence="2" type="ORF">SAMN05216431_10179</name>
</gene>
<dbReference type="EMBL" id="FOCC01000001">
    <property type="protein sequence ID" value="SEM32055.1"/>
    <property type="molecule type" value="Genomic_DNA"/>
</dbReference>
<evidence type="ECO:0000256" key="1">
    <source>
        <dbReference type="ARBA" id="ARBA00006479"/>
    </source>
</evidence>
<name>A0ABY1A8Z1_9LACO</name>
<dbReference type="PANTHER" id="PTHR18964:SF170">
    <property type="entry name" value="SUGAR KINASE"/>
    <property type="match status" value="1"/>
</dbReference>
<comment type="similarity">
    <text evidence="1">Belongs to the ROK (NagC/XylR) family.</text>
</comment>
<dbReference type="InterPro" id="IPR000600">
    <property type="entry name" value="ROK"/>
</dbReference>
<proteinExistence type="inferred from homology"/>
<keyword evidence="2" id="KW-0808">Transferase</keyword>
<organism evidence="2 3">
    <name type="scientific">Ligilactobacillus ruminis</name>
    <dbReference type="NCBI Taxonomy" id="1623"/>
    <lineage>
        <taxon>Bacteria</taxon>
        <taxon>Bacillati</taxon>
        <taxon>Bacillota</taxon>
        <taxon>Bacilli</taxon>
        <taxon>Lactobacillales</taxon>
        <taxon>Lactobacillaceae</taxon>
        <taxon>Ligilactobacillus</taxon>
    </lineage>
</organism>
<reference evidence="2 3" key="1">
    <citation type="submission" date="2016-10" db="EMBL/GenBank/DDBJ databases">
        <authorList>
            <person name="Varghese N."/>
            <person name="Submissions S."/>
        </authorList>
    </citation>
    <scope>NUCLEOTIDE SEQUENCE [LARGE SCALE GENOMIC DNA]</scope>
    <source>
        <strain evidence="2 3">WC1T17</strain>
    </source>
</reference>
<accession>A0ABY1A8Z1</accession>
<dbReference type="SUPFAM" id="SSF53067">
    <property type="entry name" value="Actin-like ATPase domain"/>
    <property type="match status" value="1"/>
</dbReference>
<sequence>MQNYLVIDIGGTDIKFATIDEKGTILTKDKVHTPQNKNDFLTAIDTIVKKHPDRQGIAICAPGKIADTTIHFGGALPFLDGIDFAAIYRADRVAVINDGKAAVLAEHWLGALKDSQNCAAIILGTGVGGGIILNNTLLNGAHFQAGELSFMCLDTKAEDFGGYAGSSLSAVQMIIHINNAVGNPDEKDGFKAFDALKAGNQQAKAIFAAYCHRLACLIMNIQSVADLDAFAIGGGISAQPLVLSGLKQAYEDIYANNPLIKLTFTKPKLVQAKFQADANLYGALYHLLILSK</sequence>
<dbReference type="GO" id="GO:0016301">
    <property type="term" value="F:kinase activity"/>
    <property type="evidence" value="ECO:0007669"/>
    <property type="project" value="UniProtKB-KW"/>
</dbReference>
<evidence type="ECO:0000313" key="2">
    <source>
        <dbReference type="EMBL" id="SEM32055.1"/>
    </source>
</evidence>
<comment type="caution">
    <text evidence="2">The sequence shown here is derived from an EMBL/GenBank/DDBJ whole genome shotgun (WGS) entry which is preliminary data.</text>
</comment>
<protein>
    <submittedName>
        <fullName evidence="2">Sugar kinase of the NBD/HSP70 family, may contain an N-terminal HTH domain</fullName>
    </submittedName>
</protein>
<evidence type="ECO:0000313" key="3">
    <source>
        <dbReference type="Proteomes" id="UP000182089"/>
    </source>
</evidence>
<dbReference type="Pfam" id="PF00480">
    <property type="entry name" value="ROK"/>
    <property type="match status" value="1"/>
</dbReference>
<dbReference type="CDD" id="cd24152">
    <property type="entry name" value="ASKHA_NBD_ROK-like"/>
    <property type="match status" value="1"/>
</dbReference>
<dbReference type="InterPro" id="IPR043129">
    <property type="entry name" value="ATPase_NBD"/>
</dbReference>
<dbReference type="PANTHER" id="PTHR18964">
    <property type="entry name" value="ROK (REPRESSOR, ORF, KINASE) FAMILY"/>
    <property type="match status" value="1"/>
</dbReference>
<dbReference type="Gene3D" id="3.30.420.40">
    <property type="match status" value="2"/>
</dbReference>